<evidence type="ECO:0000313" key="7">
    <source>
        <dbReference type="Proteomes" id="UP000778951"/>
    </source>
</evidence>
<dbReference type="Proteomes" id="UP000778951">
    <property type="component" value="Unassembled WGS sequence"/>
</dbReference>
<organism evidence="6 7">
    <name type="scientific">Entomospira culicis</name>
    <dbReference type="NCBI Taxonomy" id="2719989"/>
    <lineage>
        <taxon>Bacteria</taxon>
        <taxon>Pseudomonadati</taxon>
        <taxon>Spirochaetota</taxon>
        <taxon>Spirochaetia</taxon>
        <taxon>Spirochaetales</taxon>
        <taxon>Spirochaetaceae</taxon>
        <taxon>Entomospira</taxon>
    </lineage>
</organism>
<comment type="similarity">
    <text evidence="3">Belongs to the tRNA nucleotidyltransferase/poly(A) polymerase family.</text>
</comment>
<dbReference type="EMBL" id="JAATLM010000001">
    <property type="protein sequence ID" value="NIZ70038.1"/>
    <property type="molecule type" value="Genomic_DNA"/>
</dbReference>
<keyword evidence="6" id="KW-0548">Nucleotidyltransferase</keyword>
<comment type="caution">
    <text evidence="6">The sequence shown here is derived from an EMBL/GenBank/DDBJ whole genome shotgun (WGS) entry which is preliminary data.</text>
</comment>
<dbReference type="Pfam" id="PF01743">
    <property type="entry name" value="PolyA_pol"/>
    <property type="match status" value="1"/>
</dbReference>
<dbReference type="Pfam" id="PF12627">
    <property type="entry name" value="PolyA_pol_RNAbd"/>
    <property type="match status" value="1"/>
</dbReference>
<dbReference type="InterPro" id="IPR032828">
    <property type="entry name" value="PolyA_RNA-bd"/>
</dbReference>
<keyword evidence="1 3" id="KW-0808">Transferase</keyword>
<gene>
    <name evidence="6" type="ORF">HCT48_07445</name>
</gene>
<dbReference type="Gene3D" id="3.30.460.10">
    <property type="entry name" value="Beta Polymerase, domain 2"/>
    <property type="match status" value="1"/>
</dbReference>
<sequence length="364" mass="41551">MLARYSKSSKGKLVKLADVYVKEEHGIDARSVDKDAYAICRQLIHAGAQAYIVGGAIRDILLGREPKDWDIVTNEHPARIRKIFKRSRIIGKRFKLVHVTTNSGALFEVATFRSRNGDDGEELFGTLEEDAFRRDFTLNALYYDVMEEQIIDFHGGYRHLQNRMIEPVVPLKITFVEDPVRMIRAIKSAKTSQSKLSPALAKAIKKQAPLLAKSSSSRLSEELLKVVVLAECADFLATCYEMKLLAYWIPAYHAYIQRLGKAEQAKLWAHITQPDLPRGKRFKSISIRHQTMYGMIYPYVKALGTLSSLEGEAIVLLLKEILFPVVLPNKDLFMVIKMMAAKEGLPSNFFKEQDYLQRRRNKRT</sequence>
<dbReference type="InterPro" id="IPR002646">
    <property type="entry name" value="PolA_pol_head_dom"/>
</dbReference>
<dbReference type="GO" id="GO:0003723">
    <property type="term" value="F:RNA binding"/>
    <property type="evidence" value="ECO:0007669"/>
    <property type="project" value="UniProtKB-KW"/>
</dbReference>
<keyword evidence="3" id="KW-0694">RNA-binding</keyword>
<evidence type="ECO:0000259" key="4">
    <source>
        <dbReference type="Pfam" id="PF01743"/>
    </source>
</evidence>
<name>A0A968GGF5_9SPIO</name>
<dbReference type="RefSeq" id="WP_167696105.1">
    <property type="nucleotide sequence ID" value="NZ_CP118181.1"/>
</dbReference>
<feature type="domain" description="tRNA nucleotidyltransferase/poly(A) polymerase RNA and SrmB- binding" evidence="5">
    <location>
        <begin position="196"/>
        <end position="254"/>
    </location>
</feature>
<proteinExistence type="inferred from homology"/>
<dbReference type="CDD" id="cd05398">
    <property type="entry name" value="NT_ClassII-CCAase"/>
    <property type="match status" value="1"/>
</dbReference>
<dbReference type="AlphaFoldDB" id="A0A968GGF5"/>
<dbReference type="GO" id="GO:0016779">
    <property type="term" value="F:nucleotidyltransferase activity"/>
    <property type="evidence" value="ECO:0007669"/>
    <property type="project" value="UniProtKB-KW"/>
</dbReference>
<dbReference type="PANTHER" id="PTHR43051:SF1">
    <property type="entry name" value="POLYNUCLEOTIDE ADENYLYLTRANSFERASE FAMILY PROTEIN"/>
    <property type="match status" value="1"/>
</dbReference>
<dbReference type="GO" id="GO:0000166">
    <property type="term" value="F:nucleotide binding"/>
    <property type="evidence" value="ECO:0007669"/>
    <property type="project" value="UniProtKB-KW"/>
</dbReference>
<keyword evidence="7" id="KW-1185">Reference proteome</keyword>
<evidence type="ECO:0000256" key="2">
    <source>
        <dbReference type="ARBA" id="ARBA00022741"/>
    </source>
</evidence>
<dbReference type="GO" id="GO:0006396">
    <property type="term" value="P:RNA processing"/>
    <property type="evidence" value="ECO:0007669"/>
    <property type="project" value="InterPro"/>
</dbReference>
<dbReference type="PANTHER" id="PTHR43051">
    <property type="entry name" value="POLYNUCLEOTIDE ADENYLYLTRANSFERASE FAMILY PROTEIN"/>
    <property type="match status" value="1"/>
</dbReference>
<dbReference type="InterPro" id="IPR043519">
    <property type="entry name" value="NT_sf"/>
</dbReference>
<dbReference type="SUPFAM" id="SSF81301">
    <property type="entry name" value="Nucleotidyltransferase"/>
    <property type="match status" value="1"/>
</dbReference>
<evidence type="ECO:0000256" key="3">
    <source>
        <dbReference type="RuleBase" id="RU003953"/>
    </source>
</evidence>
<reference evidence="6" key="1">
    <citation type="submission" date="2020-03" db="EMBL/GenBank/DDBJ databases">
        <title>Spirochaetal bacteria isolated from arthropods constitute a novel genus Entomospira genus novum within the order Spirochaetales.</title>
        <authorList>
            <person name="Grana-Miraglia L."/>
            <person name="Sikutova S."/>
            <person name="Fingerle V."/>
            <person name="Sing A."/>
            <person name="Castillo-Ramirez S."/>
            <person name="Margos G."/>
            <person name="Rudolf I."/>
        </authorList>
    </citation>
    <scope>NUCLEOTIDE SEQUENCE</scope>
    <source>
        <strain evidence="6">BR149</strain>
    </source>
</reference>
<dbReference type="SUPFAM" id="SSF81891">
    <property type="entry name" value="Poly A polymerase C-terminal region-like"/>
    <property type="match status" value="1"/>
</dbReference>
<evidence type="ECO:0000256" key="1">
    <source>
        <dbReference type="ARBA" id="ARBA00022679"/>
    </source>
</evidence>
<keyword evidence="2" id="KW-0547">Nucleotide-binding</keyword>
<dbReference type="Gene3D" id="1.10.3090.10">
    <property type="entry name" value="cca-adding enzyme, domain 2"/>
    <property type="match status" value="1"/>
</dbReference>
<dbReference type="InterPro" id="IPR052191">
    <property type="entry name" value="tRNA_ntf/polyA_polymerase_I"/>
</dbReference>
<protein>
    <submittedName>
        <fullName evidence="6">Polynucleotide adenylyltransferase PcnB</fullName>
    </submittedName>
</protein>
<evidence type="ECO:0000313" key="6">
    <source>
        <dbReference type="EMBL" id="NIZ70038.1"/>
    </source>
</evidence>
<accession>A0A968GGF5</accession>
<feature type="domain" description="Poly A polymerase head" evidence="4">
    <location>
        <begin position="50"/>
        <end position="165"/>
    </location>
</feature>
<evidence type="ECO:0000259" key="5">
    <source>
        <dbReference type="Pfam" id="PF12627"/>
    </source>
</evidence>